<protein>
    <submittedName>
        <fullName evidence="2">Putative transporter protein</fullName>
    </submittedName>
</protein>
<evidence type="ECO:0000313" key="3">
    <source>
        <dbReference type="Proteomes" id="UP000191661"/>
    </source>
</evidence>
<gene>
    <name evidence="2" type="ORF">MBBAR_3c01110</name>
</gene>
<feature type="transmembrane region" description="Helical" evidence="1">
    <location>
        <begin position="37"/>
        <end position="59"/>
    </location>
</feature>
<dbReference type="EMBL" id="JXMW01000003">
    <property type="protein sequence ID" value="OQD59455.1"/>
    <property type="molecule type" value="Genomic_DNA"/>
</dbReference>
<proteinExistence type="predicted"/>
<dbReference type="RefSeq" id="WP_080459686.1">
    <property type="nucleotide sequence ID" value="NZ_JXMW01000003.1"/>
</dbReference>
<evidence type="ECO:0000256" key="1">
    <source>
        <dbReference type="SAM" id="Phobius"/>
    </source>
</evidence>
<keyword evidence="1" id="KW-0812">Transmembrane</keyword>
<accession>A0A1V6N456</accession>
<comment type="caution">
    <text evidence="2">The sequence shown here is derived from an EMBL/GenBank/DDBJ whole genome shotgun (WGS) entry which is preliminary data.</text>
</comment>
<dbReference type="InterPro" id="IPR017199">
    <property type="entry name" value="UCP037409_transporter"/>
</dbReference>
<feature type="transmembrane region" description="Helical" evidence="1">
    <location>
        <begin position="6"/>
        <end position="25"/>
    </location>
</feature>
<sequence>MDIVAILWQLGVLSAILVFGLKIGLASGLANLSKKALATIVISYGIGVLIITLIASYYSSQITEIMYTYNSGFFLIMAAIMIISGVLTIREWKIHEKNTSKTAAIAIIAPCPCCFLSIVVSILVVAPTIGLTPFNLSQYAALALMIVIITAYFGANIFNKIVKKPYPVVLGNFMFFLGLYFLISSLILPNISSVLANPMGKISIESTGSLIIAFLLFIGLLIAGRIINKKISNLNN</sequence>
<name>A0A1V6N456_METAZ</name>
<reference evidence="2 3" key="1">
    <citation type="submission" date="2014-12" db="EMBL/GenBank/DDBJ databases">
        <title>Genome sequence of Methanobrevibacter arboriphilicus DH1, DSM1125.</title>
        <authorList>
            <person name="Poehlein A."/>
            <person name="Thauer R.K."/>
            <person name="Seedorf H."/>
            <person name="Daniel R."/>
        </authorList>
    </citation>
    <scope>NUCLEOTIDE SEQUENCE [LARGE SCALE GENOMIC DNA]</scope>
    <source>
        <strain evidence="2 3">DH1</strain>
    </source>
</reference>
<dbReference type="PIRSF" id="PIRSF037409">
    <property type="entry name" value="UCP037409_transporter"/>
    <property type="match status" value="1"/>
</dbReference>
<feature type="transmembrane region" description="Helical" evidence="1">
    <location>
        <begin position="71"/>
        <end position="90"/>
    </location>
</feature>
<keyword evidence="1" id="KW-1133">Transmembrane helix</keyword>
<feature type="transmembrane region" description="Helical" evidence="1">
    <location>
        <begin position="208"/>
        <end position="227"/>
    </location>
</feature>
<feature type="transmembrane region" description="Helical" evidence="1">
    <location>
        <begin position="136"/>
        <end position="155"/>
    </location>
</feature>
<keyword evidence="1" id="KW-0472">Membrane</keyword>
<feature type="transmembrane region" description="Helical" evidence="1">
    <location>
        <begin position="102"/>
        <end position="124"/>
    </location>
</feature>
<dbReference type="Proteomes" id="UP000191661">
    <property type="component" value="Unassembled WGS sequence"/>
</dbReference>
<keyword evidence="3" id="KW-1185">Reference proteome</keyword>
<evidence type="ECO:0000313" key="2">
    <source>
        <dbReference type="EMBL" id="OQD59455.1"/>
    </source>
</evidence>
<feature type="transmembrane region" description="Helical" evidence="1">
    <location>
        <begin position="167"/>
        <end position="188"/>
    </location>
</feature>
<dbReference type="OrthoDB" id="60331at2157"/>
<dbReference type="AlphaFoldDB" id="A0A1V6N456"/>
<organism evidence="2 3">
    <name type="scientific">Methanobrevibacter arboriphilus JCM 13429 = DSM 1125</name>
    <dbReference type="NCBI Taxonomy" id="1300164"/>
    <lineage>
        <taxon>Archaea</taxon>
        <taxon>Methanobacteriati</taxon>
        <taxon>Methanobacteriota</taxon>
        <taxon>Methanomada group</taxon>
        <taxon>Methanobacteria</taxon>
        <taxon>Methanobacteriales</taxon>
        <taxon>Methanobacteriaceae</taxon>
        <taxon>Methanobrevibacter</taxon>
    </lineage>
</organism>
<dbReference type="Pfam" id="PF09930">
    <property type="entry name" value="DUF2162"/>
    <property type="match status" value="1"/>
</dbReference>